<feature type="compositionally biased region" description="Low complexity" evidence="1">
    <location>
        <begin position="212"/>
        <end position="234"/>
    </location>
</feature>
<feature type="compositionally biased region" description="Polar residues" evidence="1">
    <location>
        <begin position="153"/>
        <end position="179"/>
    </location>
</feature>
<feature type="region of interest" description="Disordered" evidence="1">
    <location>
        <begin position="432"/>
        <end position="475"/>
    </location>
</feature>
<organism evidence="2 3">
    <name type="scientific">Streblomastix strix</name>
    <dbReference type="NCBI Taxonomy" id="222440"/>
    <lineage>
        <taxon>Eukaryota</taxon>
        <taxon>Metamonada</taxon>
        <taxon>Preaxostyla</taxon>
        <taxon>Oxymonadida</taxon>
        <taxon>Streblomastigidae</taxon>
        <taxon>Streblomastix</taxon>
    </lineage>
</organism>
<feature type="non-terminal residue" evidence="2">
    <location>
        <position position="1"/>
    </location>
</feature>
<dbReference type="Proteomes" id="UP000324800">
    <property type="component" value="Unassembled WGS sequence"/>
</dbReference>
<feature type="compositionally biased region" description="Basic and acidic residues" evidence="1">
    <location>
        <begin position="67"/>
        <end position="89"/>
    </location>
</feature>
<protein>
    <submittedName>
        <fullName evidence="2">Uncharacterized protein</fullName>
    </submittedName>
</protein>
<dbReference type="InterPro" id="IPR016024">
    <property type="entry name" value="ARM-type_fold"/>
</dbReference>
<accession>A0A5J4VMV8</accession>
<feature type="compositionally biased region" description="Polar residues" evidence="1">
    <location>
        <begin position="279"/>
        <end position="290"/>
    </location>
</feature>
<feature type="compositionally biased region" description="Basic and acidic residues" evidence="1">
    <location>
        <begin position="101"/>
        <end position="134"/>
    </location>
</feature>
<sequence>SDPDKLVFRRAVALLKQKLPNTKQSKKEKISTPGMFDVLSDMMQIRDPKQIEREREEQKLNELEWERDWKQRKEGEKQERLNKDQEQRQINKQLKQLQQYQDKDKEDQRLKDIEKKYQNQQDPERRSKDKDILSQKDNQNRNNPKENIKKKQLSITTGSSYPDKQGSSNPDNLNDSYNHPPSLLSIRGSLTGECGPSPLSTPFYHPPLSDTQFPISQSPQQLQQSQQLNQTQNIGPDIGIFDGTDLGGQQPPTLLFGDYQLFIPNYNPNVNYNTVSGYQQRQQIKDQPQANAPRIQPGKYDQEQNTTSSSKGQNAITISPPTAERDLEKSNKQYQALQRVNQKPEQGQIGQIQQQLQSPSPHPSNYDKFISPQRSQKDEVKSQPQKSLFSFLKPSNINLNLPWFGGLQTEEELKRREREIRDPEVVGEKWEYGSEVRLDTSRESENDTPPKTKRSQQYPNSGKSGNPNVNNPYNERHLTPEEEQAQFVEDGCIIFAELMHQNPEAMQMALQTRFIDNLSNAIRPSSYVFTNKTTPQKEAMQRITNSHTNALLQLVRRCTPEQKMYLFQEKDVIPTCIDIILHSPDITCVRDALSIINNIVGGALYTVGSSNSHPYYDRFDREKWIDIIWHLYDQQETRYPQKNQLGIRVTEEIKTLAVICLGRLYQNRELPIKYGPIISVLLQMIHNPDKQQAKAACYIFCALAENQKNHSDLHSPPFLLEIFDLLRTDMYDTHINVLWFFVALYNKGNAETQRRIREVLGKEKEYSLIREFASFGGQSIDSVAKLTASGGYNASKVANNARRLLELVRSKGPE</sequence>
<name>A0A5J4VMV8_9EUKA</name>
<feature type="compositionally biased region" description="Polar residues" evidence="1">
    <location>
        <begin position="303"/>
        <end position="320"/>
    </location>
</feature>
<feature type="compositionally biased region" description="Low complexity" evidence="1">
    <location>
        <begin position="346"/>
        <end position="357"/>
    </location>
</feature>
<dbReference type="AlphaFoldDB" id="A0A5J4VMV8"/>
<dbReference type="EMBL" id="SNRW01005976">
    <property type="protein sequence ID" value="KAA6383987.1"/>
    <property type="molecule type" value="Genomic_DNA"/>
</dbReference>
<evidence type="ECO:0000313" key="3">
    <source>
        <dbReference type="Proteomes" id="UP000324800"/>
    </source>
</evidence>
<dbReference type="InterPro" id="IPR011989">
    <property type="entry name" value="ARM-like"/>
</dbReference>
<feature type="region of interest" description="Disordered" evidence="1">
    <location>
        <begin position="67"/>
        <end position="246"/>
    </location>
</feature>
<feature type="compositionally biased region" description="Polar residues" evidence="1">
    <location>
        <begin position="332"/>
        <end position="345"/>
    </location>
</feature>
<feature type="region of interest" description="Disordered" evidence="1">
    <location>
        <begin position="19"/>
        <end position="50"/>
    </location>
</feature>
<feature type="compositionally biased region" description="Basic and acidic residues" evidence="1">
    <location>
        <begin position="432"/>
        <end position="450"/>
    </location>
</feature>
<comment type="caution">
    <text evidence="2">The sequence shown here is derived from an EMBL/GenBank/DDBJ whole genome shotgun (WGS) entry which is preliminary data.</text>
</comment>
<gene>
    <name evidence="2" type="ORF">EZS28_020485</name>
</gene>
<evidence type="ECO:0000313" key="2">
    <source>
        <dbReference type="EMBL" id="KAA6383987.1"/>
    </source>
</evidence>
<dbReference type="Gene3D" id="1.25.10.10">
    <property type="entry name" value="Leucine-rich Repeat Variant"/>
    <property type="match status" value="2"/>
</dbReference>
<reference evidence="2 3" key="1">
    <citation type="submission" date="2019-03" db="EMBL/GenBank/DDBJ databases">
        <title>Single cell metagenomics reveals metabolic interactions within the superorganism composed of flagellate Streblomastix strix and complex community of Bacteroidetes bacteria on its surface.</title>
        <authorList>
            <person name="Treitli S.C."/>
            <person name="Kolisko M."/>
            <person name="Husnik F."/>
            <person name="Keeling P."/>
            <person name="Hampl V."/>
        </authorList>
    </citation>
    <scope>NUCLEOTIDE SEQUENCE [LARGE SCALE GENOMIC DNA]</scope>
    <source>
        <strain evidence="2">ST1C</strain>
    </source>
</reference>
<proteinExistence type="predicted"/>
<evidence type="ECO:0000256" key="1">
    <source>
        <dbReference type="SAM" id="MobiDB-lite"/>
    </source>
</evidence>
<feature type="region of interest" description="Disordered" evidence="1">
    <location>
        <begin position="279"/>
        <end position="386"/>
    </location>
</feature>
<dbReference type="SUPFAM" id="SSF48371">
    <property type="entry name" value="ARM repeat"/>
    <property type="match status" value="1"/>
</dbReference>
<feature type="compositionally biased region" description="Low complexity" evidence="1">
    <location>
        <begin position="90"/>
        <end position="100"/>
    </location>
</feature>
<feature type="compositionally biased region" description="Polar residues" evidence="1">
    <location>
        <begin position="455"/>
        <end position="473"/>
    </location>
</feature>